<reference evidence="12" key="1">
    <citation type="submission" date="2022-01" db="EMBL/GenBank/DDBJ databases">
        <title>Genome Sequence Resource for Two Populations of Ditylenchus destructor, the Migratory Endoparasitic Phytonematode.</title>
        <authorList>
            <person name="Zhang H."/>
            <person name="Lin R."/>
            <person name="Xie B."/>
        </authorList>
    </citation>
    <scope>NUCLEOTIDE SEQUENCE</scope>
    <source>
        <strain evidence="12">BazhouSP</strain>
    </source>
</reference>
<keyword evidence="13" id="KW-1185">Reference proteome</keyword>
<dbReference type="PANTHER" id="PTHR45993:SF6">
    <property type="entry name" value="C2H2-TYPE DOMAIN-CONTAINING PROTEIN"/>
    <property type="match status" value="1"/>
</dbReference>
<feature type="compositionally biased region" description="Low complexity" evidence="10">
    <location>
        <begin position="679"/>
        <end position="691"/>
    </location>
</feature>
<evidence type="ECO:0000259" key="11">
    <source>
        <dbReference type="PROSITE" id="PS50157"/>
    </source>
</evidence>
<dbReference type="GO" id="GO:0003700">
    <property type="term" value="F:DNA-binding transcription factor activity"/>
    <property type="evidence" value="ECO:0007669"/>
    <property type="project" value="TreeGrafter"/>
</dbReference>
<feature type="compositionally biased region" description="Acidic residues" evidence="10">
    <location>
        <begin position="235"/>
        <end position="249"/>
    </location>
</feature>
<dbReference type="GO" id="GO:0005634">
    <property type="term" value="C:nucleus"/>
    <property type="evidence" value="ECO:0007669"/>
    <property type="project" value="UniProtKB-SubCell"/>
</dbReference>
<organism evidence="12 13">
    <name type="scientific">Ditylenchus destructor</name>
    <dbReference type="NCBI Taxonomy" id="166010"/>
    <lineage>
        <taxon>Eukaryota</taxon>
        <taxon>Metazoa</taxon>
        <taxon>Ecdysozoa</taxon>
        <taxon>Nematoda</taxon>
        <taxon>Chromadorea</taxon>
        <taxon>Rhabditida</taxon>
        <taxon>Tylenchina</taxon>
        <taxon>Tylenchomorpha</taxon>
        <taxon>Sphaerularioidea</taxon>
        <taxon>Anguinidae</taxon>
        <taxon>Anguininae</taxon>
        <taxon>Ditylenchus</taxon>
    </lineage>
</organism>
<evidence type="ECO:0000313" key="12">
    <source>
        <dbReference type="EMBL" id="KAI1708127.1"/>
    </source>
</evidence>
<dbReference type="EMBL" id="JAKKPZ010000037">
    <property type="protein sequence ID" value="KAI1708127.1"/>
    <property type="molecule type" value="Genomic_DNA"/>
</dbReference>
<protein>
    <submittedName>
        <fullName evidence="12">Zinc-finger double domain-containing protein</fullName>
    </submittedName>
</protein>
<dbReference type="InterPro" id="IPR051497">
    <property type="entry name" value="Dev/Hematopoietic_TF"/>
</dbReference>
<evidence type="ECO:0000256" key="7">
    <source>
        <dbReference type="ARBA" id="ARBA00023163"/>
    </source>
</evidence>
<dbReference type="InterPro" id="IPR013087">
    <property type="entry name" value="Znf_C2H2_type"/>
</dbReference>
<keyword evidence="7" id="KW-0804">Transcription</keyword>
<dbReference type="PROSITE" id="PS50157">
    <property type="entry name" value="ZINC_FINGER_C2H2_2"/>
    <property type="match status" value="3"/>
</dbReference>
<feature type="region of interest" description="Disordered" evidence="10">
    <location>
        <begin position="772"/>
        <end position="800"/>
    </location>
</feature>
<evidence type="ECO:0000256" key="4">
    <source>
        <dbReference type="ARBA" id="ARBA00022771"/>
    </source>
</evidence>
<evidence type="ECO:0000256" key="2">
    <source>
        <dbReference type="ARBA" id="ARBA00022723"/>
    </source>
</evidence>
<feature type="compositionally biased region" description="Basic residues" evidence="10">
    <location>
        <begin position="101"/>
        <end position="111"/>
    </location>
</feature>
<dbReference type="Proteomes" id="UP001201812">
    <property type="component" value="Unassembled WGS sequence"/>
</dbReference>
<evidence type="ECO:0000256" key="5">
    <source>
        <dbReference type="ARBA" id="ARBA00022833"/>
    </source>
</evidence>
<keyword evidence="5" id="KW-0862">Zinc</keyword>
<dbReference type="GO" id="GO:0008270">
    <property type="term" value="F:zinc ion binding"/>
    <property type="evidence" value="ECO:0007669"/>
    <property type="project" value="UniProtKB-KW"/>
</dbReference>
<feature type="domain" description="C2H2-type" evidence="11">
    <location>
        <begin position="886"/>
        <end position="915"/>
    </location>
</feature>
<feature type="compositionally biased region" description="Basic and acidic residues" evidence="10">
    <location>
        <begin position="468"/>
        <end position="483"/>
    </location>
</feature>
<dbReference type="InterPro" id="IPR056438">
    <property type="entry name" value="Znf-C2H2_CTCF"/>
</dbReference>
<dbReference type="Gene3D" id="3.30.160.60">
    <property type="entry name" value="Classic Zinc Finger"/>
    <property type="match status" value="2"/>
</dbReference>
<feature type="compositionally biased region" description="Polar residues" evidence="10">
    <location>
        <begin position="140"/>
        <end position="160"/>
    </location>
</feature>
<proteinExistence type="predicted"/>
<dbReference type="PROSITE" id="PS00028">
    <property type="entry name" value="ZINC_FINGER_C2H2_1"/>
    <property type="match status" value="2"/>
</dbReference>
<evidence type="ECO:0000256" key="6">
    <source>
        <dbReference type="ARBA" id="ARBA00023015"/>
    </source>
</evidence>
<dbReference type="GO" id="GO:0000978">
    <property type="term" value="F:RNA polymerase II cis-regulatory region sequence-specific DNA binding"/>
    <property type="evidence" value="ECO:0007669"/>
    <property type="project" value="TreeGrafter"/>
</dbReference>
<keyword evidence="3" id="KW-0677">Repeat</keyword>
<evidence type="ECO:0000256" key="1">
    <source>
        <dbReference type="ARBA" id="ARBA00004123"/>
    </source>
</evidence>
<evidence type="ECO:0000256" key="9">
    <source>
        <dbReference type="PROSITE-ProRule" id="PRU00042"/>
    </source>
</evidence>
<accession>A0AAD4MX54</accession>
<keyword evidence="4 9" id="KW-0863">Zinc-finger</keyword>
<gene>
    <name evidence="12" type="ORF">DdX_12075</name>
</gene>
<dbReference type="InterPro" id="IPR036236">
    <property type="entry name" value="Znf_C2H2_sf"/>
</dbReference>
<dbReference type="SUPFAM" id="SSF57667">
    <property type="entry name" value="beta-beta-alpha zinc fingers"/>
    <property type="match status" value="2"/>
</dbReference>
<feature type="compositionally biased region" description="Polar residues" evidence="10">
    <location>
        <begin position="493"/>
        <end position="505"/>
    </location>
</feature>
<dbReference type="GO" id="GO:0006357">
    <property type="term" value="P:regulation of transcription by RNA polymerase II"/>
    <property type="evidence" value="ECO:0007669"/>
    <property type="project" value="TreeGrafter"/>
</dbReference>
<evidence type="ECO:0000313" key="13">
    <source>
        <dbReference type="Proteomes" id="UP001201812"/>
    </source>
</evidence>
<comment type="caution">
    <text evidence="12">The sequence shown here is derived from an EMBL/GenBank/DDBJ whole genome shotgun (WGS) entry which is preliminary data.</text>
</comment>
<keyword evidence="6" id="KW-0805">Transcription regulation</keyword>
<dbReference type="SMART" id="SM00355">
    <property type="entry name" value="ZnF_C2H2"/>
    <property type="match status" value="4"/>
</dbReference>
<keyword evidence="8" id="KW-0539">Nucleus</keyword>
<feature type="domain" description="C2H2-type" evidence="11">
    <location>
        <begin position="856"/>
        <end position="883"/>
    </location>
</feature>
<feature type="compositionally biased region" description="Polar residues" evidence="10">
    <location>
        <begin position="772"/>
        <end position="789"/>
    </location>
</feature>
<evidence type="ECO:0000256" key="8">
    <source>
        <dbReference type="ARBA" id="ARBA00023242"/>
    </source>
</evidence>
<feature type="region of interest" description="Disordered" evidence="10">
    <location>
        <begin position="69"/>
        <end position="260"/>
    </location>
</feature>
<feature type="region of interest" description="Disordered" evidence="10">
    <location>
        <begin position="492"/>
        <end position="516"/>
    </location>
</feature>
<keyword evidence="2" id="KW-0479">Metal-binding</keyword>
<dbReference type="AlphaFoldDB" id="A0AAD4MX54"/>
<feature type="region of interest" description="Disordered" evidence="10">
    <location>
        <begin position="730"/>
        <end position="756"/>
    </location>
</feature>
<dbReference type="Pfam" id="PF00096">
    <property type="entry name" value="zf-C2H2"/>
    <property type="match status" value="2"/>
</dbReference>
<evidence type="ECO:0000256" key="10">
    <source>
        <dbReference type="SAM" id="MobiDB-lite"/>
    </source>
</evidence>
<feature type="region of interest" description="Disordered" evidence="10">
    <location>
        <begin position="464"/>
        <end position="483"/>
    </location>
</feature>
<feature type="region of interest" description="Disordered" evidence="10">
    <location>
        <begin position="677"/>
        <end position="708"/>
    </location>
</feature>
<evidence type="ECO:0000256" key="3">
    <source>
        <dbReference type="ARBA" id="ARBA00022737"/>
    </source>
</evidence>
<feature type="domain" description="C2H2-type" evidence="11">
    <location>
        <begin position="828"/>
        <end position="855"/>
    </location>
</feature>
<name>A0AAD4MX54_9BILA</name>
<sequence>MSILDARKVKSLTDLFESFEAFTQLYVTKECRTLINPTTSTSVNSAIANNTRNGYRHNKPIRFTELNSTTNKRGRLAQPPPVNQTGNKAEIAEDTAEKPTKTRGRPPKRTKEKVSPETVECDTANSSAATIEKRPGDTKTPMTASDSGIESNFETPNTDVDTGRERSLAITTPDDDSNAQHQMEVDEHPVKSKGLTKARMKPLSTSDVEEAPETPRTVDRLSLKEEPDAEKPQPEEELDHLDHEEDEDSSGGSSVDQAARRAASRQQDLIICAECCQQFTTARFDLYLEHKISGCSTQRRKHIETPTSAADDPACSLKLGSPLVRGGVPTATTFYGAFLRQHDDSERRQRNKLGSRAAQWRKDCLEGDNRLQRSSSVSLLHDARKPANLYEIPGDRRLAHKEVAVDTSDFDDAALLGQEINRHSVARLLTCHSCKHKCRDIWGLLEHVFVAHGVRLSDENLPGFDYPPHTKDHEKSSKDSVKDVERARPQLLERQSSNSILASMSTPPPVHGSNVVKANRSLSSGSKSAFSLNAFCSERLKEIAERVGSVNSGVLRSTATHQPQTPDNALAAALQQSNFQNMGDFLQPQMLAAMQNYYIQLNSLNNNSAATLLGLAASTPASTTPGTPGTPFSFLNSIAANCMAANRTQLQNRADDLPAPQPILGSPAIRQQSLTAFNSPSSLSTPTRPTTALAGGLTPNSPAPNAGLRRKASPMLEHIGGAQSALCLNSTMTSPATPDQHASPLSGPTQNKVPRLMTPNRRSYSAAANVMATQSGNTTPRPSMENLTNSKDDGDEENDVEDENQIIVVDDNVLAEPAARRDDKAKKDCCRFCKKIFTNRSNLIVHLRSHTGEKPYKCRVCDYACAQSSKLTRHMRTHGQQGKDTFHCNICGMPFSVHSTLEKHMRKCVVDNQRGQINNGDKNDSKTANMRRCKSFGLPEKPKIANRTTSLVIAAPIAEANSLLALAKAPVSLNPQIENNAGETTQQLPPNIAQSNQVVLNWLQSLNVNASAAEQCVSTPLPSGGSLREDHDDIVDEMEAGTEASECMKKEVAVTSAV</sequence>
<dbReference type="PANTHER" id="PTHR45993">
    <property type="entry name" value="B-CELL LYMPHOMA/LEUKEMIA 11"/>
    <property type="match status" value="1"/>
</dbReference>
<feature type="compositionally biased region" description="Basic and acidic residues" evidence="10">
    <location>
        <begin position="216"/>
        <end position="234"/>
    </location>
</feature>
<dbReference type="FunFam" id="3.30.160.60:FF:000037">
    <property type="entry name" value="B-cell lymphoma/leukemia 11A isoform X1"/>
    <property type="match status" value="1"/>
</dbReference>
<comment type="subcellular location">
    <subcellularLocation>
        <location evidence="1">Nucleus</location>
    </subcellularLocation>
</comment>
<dbReference type="Pfam" id="PF23611">
    <property type="entry name" value="zf-C2H2_16"/>
    <property type="match status" value="1"/>
</dbReference>